<organism evidence="1 2">
    <name type="scientific">Austropuccinia psidii MF-1</name>
    <dbReference type="NCBI Taxonomy" id="1389203"/>
    <lineage>
        <taxon>Eukaryota</taxon>
        <taxon>Fungi</taxon>
        <taxon>Dikarya</taxon>
        <taxon>Basidiomycota</taxon>
        <taxon>Pucciniomycotina</taxon>
        <taxon>Pucciniomycetes</taxon>
        <taxon>Pucciniales</taxon>
        <taxon>Sphaerophragmiaceae</taxon>
        <taxon>Austropuccinia</taxon>
    </lineage>
</organism>
<dbReference type="AlphaFoldDB" id="A0A9Q3CHJ7"/>
<dbReference type="Proteomes" id="UP000765509">
    <property type="component" value="Unassembled WGS sequence"/>
</dbReference>
<sequence>MHPAPTFIQFDMNNPPPQIQSISPVLSSELTCISHEEFSLNHNRIKNIIHNAISEGEKHPVLVEMKDYLKNGLTLITQKEQGNSYFSLQTPILR</sequence>
<accession>A0A9Q3CHJ7</accession>
<keyword evidence="2" id="KW-1185">Reference proteome</keyword>
<comment type="caution">
    <text evidence="1">The sequence shown here is derived from an EMBL/GenBank/DDBJ whole genome shotgun (WGS) entry which is preliminary data.</text>
</comment>
<proteinExistence type="predicted"/>
<reference evidence="1" key="1">
    <citation type="submission" date="2021-03" db="EMBL/GenBank/DDBJ databases">
        <title>Draft genome sequence of rust myrtle Austropuccinia psidii MF-1, a brazilian biotype.</title>
        <authorList>
            <person name="Quecine M.C."/>
            <person name="Pachon D.M.R."/>
            <person name="Bonatelli M.L."/>
            <person name="Correr F.H."/>
            <person name="Franceschini L.M."/>
            <person name="Leite T.F."/>
            <person name="Margarido G.R.A."/>
            <person name="Almeida C.A."/>
            <person name="Ferrarezi J.A."/>
            <person name="Labate C.A."/>
        </authorList>
    </citation>
    <scope>NUCLEOTIDE SEQUENCE</scope>
    <source>
        <strain evidence="1">MF-1</strain>
    </source>
</reference>
<name>A0A9Q3CHJ7_9BASI</name>
<dbReference type="EMBL" id="AVOT02007117">
    <property type="protein sequence ID" value="MBW0483200.1"/>
    <property type="molecule type" value="Genomic_DNA"/>
</dbReference>
<evidence type="ECO:0000313" key="2">
    <source>
        <dbReference type="Proteomes" id="UP000765509"/>
    </source>
</evidence>
<protein>
    <submittedName>
        <fullName evidence="1">Uncharacterized protein</fullName>
    </submittedName>
</protein>
<gene>
    <name evidence="1" type="ORF">O181_022915</name>
</gene>
<evidence type="ECO:0000313" key="1">
    <source>
        <dbReference type="EMBL" id="MBW0483200.1"/>
    </source>
</evidence>